<organism evidence="5 6">
    <name type="scientific">Collinsella intestinalis</name>
    <dbReference type="NCBI Taxonomy" id="147207"/>
    <lineage>
        <taxon>Bacteria</taxon>
        <taxon>Bacillati</taxon>
        <taxon>Actinomycetota</taxon>
        <taxon>Coriobacteriia</taxon>
        <taxon>Coriobacteriales</taxon>
        <taxon>Coriobacteriaceae</taxon>
        <taxon>Collinsella</taxon>
    </lineage>
</organism>
<dbReference type="SUPFAM" id="SSF53448">
    <property type="entry name" value="Nucleotide-diphospho-sugar transferases"/>
    <property type="match status" value="1"/>
</dbReference>
<reference evidence="5 6" key="1">
    <citation type="submission" date="2019-10" db="EMBL/GenBank/DDBJ databases">
        <authorList>
            <person name="Wolf R A."/>
        </authorList>
    </citation>
    <scope>NUCLEOTIDE SEQUENCE [LARGE SCALE GENOMIC DNA]</scope>
    <source>
        <strain evidence="5">Collinsella_intestinalis_DSM_13632</strain>
    </source>
</reference>
<evidence type="ECO:0000256" key="3">
    <source>
        <dbReference type="ARBA" id="ARBA00022679"/>
    </source>
</evidence>
<dbReference type="PANTHER" id="PTHR43685">
    <property type="entry name" value="GLYCOSYLTRANSFERASE"/>
    <property type="match status" value="1"/>
</dbReference>
<accession>A0A5K1J2E9</accession>
<dbReference type="Gene3D" id="3.90.550.10">
    <property type="entry name" value="Spore Coat Polysaccharide Biosynthesis Protein SpsA, Chain A"/>
    <property type="match status" value="1"/>
</dbReference>
<evidence type="ECO:0000256" key="2">
    <source>
        <dbReference type="ARBA" id="ARBA00022676"/>
    </source>
</evidence>
<name>A0A5K1J2E9_9ACTN</name>
<proteinExistence type="inferred from homology"/>
<dbReference type="InterPro" id="IPR029044">
    <property type="entry name" value="Nucleotide-diphossugar_trans"/>
</dbReference>
<evidence type="ECO:0000259" key="4">
    <source>
        <dbReference type="Pfam" id="PF00535"/>
    </source>
</evidence>
<dbReference type="RefSeq" id="WP_152063442.1">
    <property type="nucleotide sequence ID" value="NZ_CABWIC010000011.1"/>
</dbReference>
<dbReference type="EMBL" id="CABWIC010000011">
    <property type="protein sequence ID" value="VWL96898.1"/>
    <property type="molecule type" value="Genomic_DNA"/>
</dbReference>
<evidence type="ECO:0000313" key="5">
    <source>
        <dbReference type="EMBL" id="VWL96898.1"/>
    </source>
</evidence>
<dbReference type="EC" id="2.4.1.303" evidence="5"/>
<comment type="similarity">
    <text evidence="1">Belongs to the glycosyltransferase 2 family.</text>
</comment>
<gene>
    <name evidence="5" type="primary">wbbD</name>
    <name evidence="5" type="ORF">JKKLCJKK_00797</name>
</gene>
<dbReference type="PANTHER" id="PTHR43685:SF5">
    <property type="entry name" value="GLYCOSYLTRANSFERASE EPSE-RELATED"/>
    <property type="match status" value="1"/>
</dbReference>
<dbReference type="InterPro" id="IPR050834">
    <property type="entry name" value="Glycosyltransf_2"/>
</dbReference>
<dbReference type="InterPro" id="IPR001173">
    <property type="entry name" value="Glyco_trans_2-like"/>
</dbReference>
<dbReference type="Proteomes" id="UP000405524">
    <property type="component" value="Unassembled WGS sequence"/>
</dbReference>
<evidence type="ECO:0000256" key="1">
    <source>
        <dbReference type="ARBA" id="ARBA00006739"/>
    </source>
</evidence>
<sequence length="278" mass="32181">MITNAYSVLMSVYAKENPEWLRESMDSMLVQTTPPAEMVVVKDGALSRALEEVLDEYSEMYPGLFNFVAYSENRGLGYALHKGVLACRNPIIARMDTDDIAVPERMEMQLRAMREYDLDMVGSQVIEFDGELGTCLTITDLPEEHEEILKYSKRRNPFRHPPITFKRAAVLAAGNYSSDFLYFEDWDLFNRMLAVGCKSKNLHDPLVYMRVNGDFYARRGGMRYLAHAYRFKKAQLERGWFTLRDFCLSFTPQAVVCLMPNSIRSYLYTNYLRKAPDK</sequence>
<protein>
    <submittedName>
        <fullName evidence="5">UDP-Gal:alpha-D-GlcNAc-diphosphoundecaprenol beta-1,3-galactosyltransferase</fullName>
        <ecNumber evidence="5">2.4.1.303</ecNumber>
    </submittedName>
</protein>
<dbReference type="AlphaFoldDB" id="A0A5K1J2E9"/>
<dbReference type="GO" id="GO:0016757">
    <property type="term" value="F:glycosyltransferase activity"/>
    <property type="evidence" value="ECO:0007669"/>
    <property type="project" value="UniProtKB-KW"/>
</dbReference>
<dbReference type="GeneID" id="77465785"/>
<dbReference type="OrthoDB" id="7665907at2"/>
<keyword evidence="3 5" id="KW-0808">Transferase</keyword>
<dbReference type="Pfam" id="PF00535">
    <property type="entry name" value="Glycos_transf_2"/>
    <property type="match status" value="1"/>
</dbReference>
<keyword evidence="2 5" id="KW-0328">Glycosyltransferase</keyword>
<evidence type="ECO:0000313" key="6">
    <source>
        <dbReference type="Proteomes" id="UP000405524"/>
    </source>
</evidence>
<feature type="domain" description="Glycosyltransferase 2-like" evidence="4">
    <location>
        <begin position="7"/>
        <end position="152"/>
    </location>
</feature>